<gene>
    <name evidence="2" type="ORF">CesoFtcFv8_015357</name>
</gene>
<evidence type="ECO:0000313" key="2">
    <source>
        <dbReference type="EMBL" id="KAK5889344.1"/>
    </source>
</evidence>
<sequence length="92" mass="10515">MGQGDRWRQRGRKEVRMGRQVETERKEGGEDGELAHRSSGPQRCPNDGCQCCTQVELKWLQCDGMESSQWRRSLHNKGRTSTGVTGRVQDTH</sequence>
<protein>
    <submittedName>
        <fullName evidence="2">Uncharacterized protein</fullName>
    </submittedName>
</protein>
<keyword evidence="3" id="KW-1185">Reference proteome</keyword>
<evidence type="ECO:0000313" key="3">
    <source>
        <dbReference type="Proteomes" id="UP001335648"/>
    </source>
</evidence>
<feature type="region of interest" description="Disordered" evidence="1">
    <location>
        <begin position="1"/>
        <end position="45"/>
    </location>
</feature>
<dbReference type="Proteomes" id="UP001335648">
    <property type="component" value="Unassembled WGS sequence"/>
</dbReference>
<accession>A0AAN8GV62</accession>
<comment type="caution">
    <text evidence="2">The sequence shown here is derived from an EMBL/GenBank/DDBJ whole genome shotgun (WGS) entry which is preliminary data.</text>
</comment>
<feature type="compositionally biased region" description="Basic and acidic residues" evidence="1">
    <location>
        <begin position="1"/>
        <end position="36"/>
    </location>
</feature>
<feature type="region of interest" description="Disordered" evidence="1">
    <location>
        <begin position="70"/>
        <end position="92"/>
    </location>
</feature>
<reference evidence="2 3" key="1">
    <citation type="journal article" date="2023" name="Mol. Biol. Evol.">
        <title>Genomics of Secondarily Temperate Adaptation in the Only Non-Antarctic Icefish.</title>
        <authorList>
            <person name="Rivera-Colon A.G."/>
            <person name="Rayamajhi N."/>
            <person name="Minhas B.F."/>
            <person name="Madrigal G."/>
            <person name="Bilyk K.T."/>
            <person name="Yoon V."/>
            <person name="Hune M."/>
            <person name="Gregory S."/>
            <person name="Cheng C.H.C."/>
            <person name="Catchen J.M."/>
        </authorList>
    </citation>
    <scope>NUCLEOTIDE SEQUENCE [LARGE SCALE GENOMIC DNA]</scope>
    <source>
        <strain evidence="2">JC2023a</strain>
    </source>
</reference>
<proteinExistence type="predicted"/>
<evidence type="ECO:0000256" key="1">
    <source>
        <dbReference type="SAM" id="MobiDB-lite"/>
    </source>
</evidence>
<name>A0AAN8GV62_9TELE</name>
<dbReference type="EMBL" id="JAULUE010002057">
    <property type="protein sequence ID" value="KAK5889344.1"/>
    <property type="molecule type" value="Genomic_DNA"/>
</dbReference>
<organism evidence="2 3">
    <name type="scientific">Champsocephalus esox</name>
    <name type="common">pike icefish</name>
    <dbReference type="NCBI Taxonomy" id="159716"/>
    <lineage>
        <taxon>Eukaryota</taxon>
        <taxon>Metazoa</taxon>
        <taxon>Chordata</taxon>
        <taxon>Craniata</taxon>
        <taxon>Vertebrata</taxon>
        <taxon>Euteleostomi</taxon>
        <taxon>Actinopterygii</taxon>
        <taxon>Neopterygii</taxon>
        <taxon>Teleostei</taxon>
        <taxon>Neoteleostei</taxon>
        <taxon>Acanthomorphata</taxon>
        <taxon>Eupercaria</taxon>
        <taxon>Perciformes</taxon>
        <taxon>Notothenioidei</taxon>
        <taxon>Channichthyidae</taxon>
        <taxon>Champsocephalus</taxon>
    </lineage>
</organism>
<dbReference type="AlphaFoldDB" id="A0AAN8GV62"/>